<feature type="region of interest" description="Disordered" evidence="1">
    <location>
        <begin position="56"/>
        <end position="150"/>
    </location>
</feature>
<protein>
    <submittedName>
        <fullName evidence="2">Uncharacterized protein</fullName>
    </submittedName>
</protein>
<sequence>MKTNVKTYVWQNNFRIFFQLNVRHCVPFITVFLLCPCPNLTPSTTDMTPTPCLVHGRRSSTTCGLRSSSSSRCRRAGRRAGSGRRPRRGRRVGSGRRHLHRRWRSSGMLITHPSFHRKLGAGTHPLSAKALGRAPPPPPPPHRNPRSTPL</sequence>
<feature type="compositionally biased region" description="Low complexity" evidence="1">
    <location>
        <begin position="59"/>
        <end position="71"/>
    </location>
</feature>
<dbReference type="Proteomes" id="UP001140949">
    <property type="component" value="Unassembled WGS sequence"/>
</dbReference>
<evidence type="ECO:0000313" key="2">
    <source>
        <dbReference type="EMBL" id="KAJ6798033.1"/>
    </source>
</evidence>
<dbReference type="EMBL" id="JANAVB010040420">
    <property type="protein sequence ID" value="KAJ6798033.1"/>
    <property type="molecule type" value="Genomic_DNA"/>
</dbReference>
<accession>A0AAX6E245</accession>
<dbReference type="AlphaFoldDB" id="A0AAX6E245"/>
<evidence type="ECO:0000313" key="3">
    <source>
        <dbReference type="Proteomes" id="UP001140949"/>
    </source>
</evidence>
<organism evidence="2 3">
    <name type="scientific">Iris pallida</name>
    <name type="common">Sweet iris</name>
    <dbReference type="NCBI Taxonomy" id="29817"/>
    <lineage>
        <taxon>Eukaryota</taxon>
        <taxon>Viridiplantae</taxon>
        <taxon>Streptophyta</taxon>
        <taxon>Embryophyta</taxon>
        <taxon>Tracheophyta</taxon>
        <taxon>Spermatophyta</taxon>
        <taxon>Magnoliopsida</taxon>
        <taxon>Liliopsida</taxon>
        <taxon>Asparagales</taxon>
        <taxon>Iridaceae</taxon>
        <taxon>Iridoideae</taxon>
        <taxon>Irideae</taxon>
        <taxon>Iris</taxon>
    </lineage>
</organism>
<gene>
    <name evidence="2" type="ORF">M6B38_213360</name>
</gene>
<evidence type="ECO:0000256" key="1">
    <source>
        <dbReference type="SAM" id="MobiDB-lite"/>
    </source>
</evidence>
<comment type="caution">
    <text evidence="2">The sequence shown here is derived from an EMBL/GenBank/DDBJ whole genome shotgun (WGS) entry which is preliminary data.</text>
</comment>
<name>A0AAX6E245_IRIPA</name>
<reference evidence="2" key="1">
    <citation type="journal article" date="2023" name="GigaByte">
        <title>Genome assembly of the bearded iris, Iris pallida Lam.</title>
        <authorList>
            <person name="Bruccoleri R.E."/>
            <person name="Oakeley E.J."/>
            <person name="Faust A.M.E."/>
            <person name="Altorfer M."/>
            <person name="Dessus-Babus S."/>
            <person name="Burckhardt D."/>
            <person name="Oertli M."/>
            <person name="Naumann U."/>
            <person name="Petersen F."/>
            <person name="Wong J."/>
        </authorList>
    </citation>
    <scope>NUCLEOTIDE SEQUENCE</scope>
    <source>
        <strain evidence="2">GSM-AAB239-AS_SAM_17_03QT</strain>
    </source>
</reference>
<reference evidence="2" key="2">
    <citation type="submission" date="2023-04" db="EMBL/GenBank/DDBJ databases">
        <authorList>
            <person name="Bruccoleri R.E."/>
            <person name="Oakeley E.J."/>
            <person name="Faust A.-M."/>
            <person name="Dessus-Babus S."/>
            <person name="Altorfer M."/>
            <person name="Burckhardt D."/>
            <person name="Oertli M."/>
            <person name="Naumann U."/>
            <person name="Petersen F."/>
            <person name="Wong J."/>
        </authorList>
    </citation>
    <scope>NUCLEOTIDE SEQUENCE</scope>
    <source>
        <strain evidence="2">GSM-AAB239-AS_SAM_17_03QT</strain>
        <tissue evidence="2">Leaf</tissue>
    </source>
</reference>
<proteinExistence type="predicted"/>
<feature type="compositionally biased region" description="Basic residues" evidence="1">
    <location>
        <begin position="72"/>
        <end position="104"/>
    </location>
</feature>
<keyword evidence="3" id="KW-1185">Reference proteome</keyword>